<proteinExistence type="predicted"/>
<gene>
    <name evidence="2" type="ORF">NCTC11085_02311</name>
</gene>
<organism evidence="2 3">
    <name type="scientific">Streptococcus sanguinis</name>
    <dbReference type="NCBI Taxonomy" id="1305"/>
    <lineage>
        <taxon>Bacteria</taxon>
        <taxon>Bacillati</taxon>
        <taxon>Bacillota</taxon>
        <taxon>Bacilli</taxon>
        <taxon>Lactobacillales</taxon>
        <taxon>Streptococcaceae</taxon>
        <taxon>Streptococcus</taxon>
    </lineage>
</organism>
<dbReference type="RefSeq" id="WP_002927300.1">
    <property type="nucleotide sequence ID" value="NZ_CP071430.1"/>
</dbReference>
<name>A0A2X3XLF1_STRSA</name>
<reference evidence="2 3" key="1">
    <citation type="submission" date="2018-06" db="EMBL/GenBank/DDBJ databases">
        <authorList>
            <consortium name="Pathogen Informatics"/>
            <person name="Doyle S."/>
        </authorList>
    </citation>
    <scope>NUCLEOTIDE SEQUENCE [LARGE SCALE GENOMIC DNA]</scope>
    <source>
        <strain evidence="2 3">NCTC11085</strain>
    </source>
</reference>
<evidence type="ECO:0000256" key="1">
    <source>
        <dbReference type="SAM" id="MobiDB-lite"/>
    </source>
</evidence>
<evidence type="ECO:0000313" key="3">
    <source>
        <dbReference type="Proteomes" id="UP000249623"/>
    </source>
</evidence>
<feature type="region of interest" description="Disordered" evidence="1">
    <location>
        <begin position="101"/>
        <end position="126"/>
    </location>
</feature>
<dbReference type="AlphaFoldDB" id="A0A2X3XLF1"/>
<feature type="compositionally biased region" description="Basic and acidic residues" evidence="1">
    <location>
        <begin position="101"/>
        <end position="120"/>
    </location>
</feature>
<evidence type="ECO:0000313" key="2">
    <source>
        <dbReference type="EMBL" id="SQF36521.1"/>
    </source>
</evidence>
<sequence>MSERNIDGNAIWNAHVQFVQVPGTEGEEFSWIEDDSKASIQAADAQLVAASSKLSNVVESLSAYLDEVARKFVEADDALAQSIGTLEVLSLQEYDKRQAEERVKKADKYISEAKTPEEKYRRQKNTQIVQQQLEQLP</sequence>
<accession>A0A2X3XLF1</accession>
<protein>
    <submittedName>
        <fullName evidence="2">Uncharacterized protein</fullName>
    </submittedName>
</protein>
<dbReference type="EMBL" id="LS483346">
    <property type="protein sequence ID" value="SQF36521.1"/>
    <property type="molecule type" value="Genomic_DNA"/>
</dbReference>
<dbReference type="Proteomes" id="UP000249623">
    <property type="component" value="Chromosome 1"/>
</dbReference>